<evidence type="ECO:0000256" key="3">
    <source>
        <dbReference type="ARBA" id="ARBA00023274"/>
    </source>
</evidence>
<protein>
    <submittedName>
        <fullName evidence="4">LSU ribosomal protein L13p (L13Ae)</fullName>
    </submittedName>
</protein>
<dbReference type="PROSITE" id="PS00783">
    <property type="entry name" value="RIBOSOMAL_L13"/>
    <property type="match status" value="1"/>
</dbReference>
<dbReference type="InterPro" id="IPR023563">
    <property type="entry name" value="Ribosomal_uL13_CS"/>
</dbReference>
<sequence>MKTFYPTPKEQADKQWFLVDAEEKNLGRLAVRIASILRGKHKPSYSQSVDMGDHVVVINADKIAVTGKKLADKKYYRHSGYIGSIKETSLEELMEDKPTEAITRAVKGMLPKNRIGRAMLLKLKVYAGGEHPHSAQTPGPLPEHLVEKQIQGGTN</sequence>
<dbReference type="GO" id="GO:0022625">
    <property type="term" value="C:cytosolic large ribosomal subunit"/>
    <property type="evidence" value="ECO:0007669"/>
    <property type="project" value="TreeGrafter"/>
</dbReference>
<dbReference type="InterPro" id="IPR005822">
    <property type="entry name" value="Ribosomal_uL13"/>
</dbReference>
<keyword evidence="3" id="KW-0687">Ribonucleoprotein</keyword>
<keyword evidence="2 4" id="KW-0689">Ribosomal protein</keyword>
<name>A0A3B0QTI5_9ZZZZ</name>
<dbReference type="GO" id="GO:0003735">
    <property type="term" value="F:structural constituent of ribosome"/>
    <property type="evidence" value="ECO:0007669"/>
    <property type="project" value="InterPro"/>
</dbReference>
<proteinExistence type="inferred from homology"/>
<dbReference type="PANTHER" id="PTHR11545">
    <property type="entry name" value="RIBOSOMAL PROTEIN L13"/>
    <property type="match status" value="1"/>
</dbReference>
<dbReference type="AlphaFoldDB" id="A0A3B0QTI5"/>
<dbReference type="SUPFAM" id="SSF52161">
    <property type="entry name" value="Ribosomal protein L13"/>
    <property type="match status" value="1"/>
</dbReference>
<dbReference type="FunFam" id="3.90.1180.10:FF:000001">
    <property type="entry name" value="50S ribosomal protein L13"/>
    <property type="match status" value="1"/>
</dbReference>
<evidence type="ECO:0000256" key="1">
    <source>
        <dbReference type="ARBA" id="ARBA00006227"/>
    </source>
</evidence>
<evidence type="ECO:0000256" key="2">
    <source>
        <dbReference type="ARBA" id="ARBA00022980"/>
    </source>
</evidence>
<gene>
    <name evidence="4" type="ORF">MNBD_DELTA01-117</name>
</gene>
<dbReference type="NCBIfam" id="TIGR01066">
    <property type="entry name" value="rplM_bact"/>
    <property type="match status" value="1"/>
</dbReference>
<dbReference type="GO" id="GO:0006412">
    <property type="term" value="P:translation"/>
    <property type="evidence" value="ECO:0007669"/>
    <property type="project" value="InterPro"/>
</dbReference>
<dbReference type="Pfam" id="PF00572">
    <property type="entry name" value="Ribosomal_L13"/>
    <property type="match status" value="1"/>
</dbReference>
<dbReference type="GO" id="GO:0003729">
    <property type="term" value="F:mRNA binding"/>
    <property type="evidence" value="ECO:0007669"/>
    <property type="project" value="UniProtKB-ARBA"/>
</dbReference>
<evidence type="ECO:0000313" key="4">
    <source>
        <dbReference type="EMBL" id="VAV84690.1"/>
    </source>
</evidence>
<accession>A0A3B0QTI5</accession>
<dbReference type="InterPro" id="IPR036899">
    <property type="entry name" value="Ribosomal_uL13_sf"/>
</dbReference>
<dbReference type="PANTHER" id="PTHR11545:SF2">
    <property type="entry name" value="LARGE RIBOSOMAL SUBUNIT PROTEIN UL13M"/>
    <property type="match status" value="1"/>
</dbReference>
<dbReference type="HAMAP" id="MF_01366">
    <property type="entry name" value="Ribosomal_uL13"/>
    <property type="match status" value="1"/>
</dbReference>
<dbReference type="PIRSF" id="PIRSF002181">
    <property type="entry name" value="Ribosomal_L13"/>
    <property type="match status" value="1"/>
</dbReference>
<dbReference type="CDD" id="cd00392">
    <property type="entry name" value="Ribosomal_L13"/>
    <property type="match status" value="1"/>
</dbReference>
<dbReference type="GO" id="GO:0017148">
    <property type="term" value="P:negative regulation of translation"/>
    <property type="evidence" value="ECO:0007669"/>
    <property type="project" value="TreeGrafter"/>
</dbReference>
<organism evidence="4">
    <name type="scientific">hydrothermal vent metagenome</name>
    <dbReference type="NCBI Taxonomy" id="652676"/>
    <lineage>
        <taxon>unclassified sequences</taxon>
        <taxon>metagenomes</taxon>
        <taxon>ecological metagenomes</taxon>
    </lineage>
</organism>
<dbReference type="InterPro" id="IPR005823">
    <property type="entry name" value="Ribosomal_uL13_bac-type"/>
</dbReference>
<comment type="similarity">
    <text evidence="1">Belongs to the universal ribosomal protein uL13 family.</text>
</comment>
<dbReference type="EMBL" id="UOEA01000070">
    <property type="protein sequence ID" value="VAV84690.1"/>
    <property type="molecule type" value="Genomic_DNA"/>
</dbReference>
<reference evidence="4" key="1">
    <citation type="submission" date="2018-06" db="EMBL/GenBank/DDBJ databases">
        <authorList>
            <person name="Zhirakovskaya E."/>
        </authorList>
    </citation>
    <scope>NUCLEOTIDE SEQUENCE</scope>
</reference>
<dbReference type="Gene3D" id="3.90.1180.10">
    <property type="entry name" value="Ribosomal protein L13"/>
    <property type="match status" value="1"/>
</dbReference>